<dbReference type="GeneID" id="28959859"/>
<reference evidence="2" key="2">
    <citation type="journal article" date="2010" name="Nature">
        <title>Comparative genomics reveals mobile pathogenicity chromosomes in Fusarium.</title>
        <authorList>
            <person name="Ma L.J."/>
            <person name="van der Does H.C."/>
            <person name="Borkovich K.A."/>
            <person name="Coleman J.J."/>
            <person name="Daboussi M.J."/>
            <person name="Di Pietro A."/>
            <person name="Dufresne M."/>
            <person name="Freitag M."/>
            <person name="Grabherr M."/>
            <person name="Henrissat B."/>
            <person name="Houterman P.M."/>
            <person name="Kang S."/>
            <person name="Shim W.B."/>
            <person name="Woloshuk C."/>
            <person name="Xie X."/>
            <person name="Xu J.R."/>
            <person name="Antoniw J."/>
            <person name="Baker S.E."/>
            <person name="Bluhm B.H."/>
            <person name="Breakspear A."/>
            <person name="Brown D.W."/>
            <person name="Butchko R.A."/>
            <person name="Chapman S."/>
            <person name="Coulson R."/>
            <person name="Coutinho P.M."/>
            <person name="Danchin E.G."/>
            <person name="Diener A."/>
            <person name="Gale L.R."/>
            <person name="Gardiner D.M."/>
            <person name="Goff S."/>
            <person name="Hammond-Kosack K.E."/>
            <person name="Hilburn K."/>
            <person name="Hua-Van A."/>
            <person name="Jonkers W."/>
            <person name="Kazan K."/>
            <person name="Kodira C.D."/>
            <person name="Koehrsen M."/>
            <person name="Kumar L."/>
            <person name="Lee Y.H."/>
            <person name="Li L."/>
            <person name="Manners J.M."/>
            <person name="Miranda-Saavedra D."/>
            <person name="Mukherjee M."/>
            <person name="Park G."/>
            <person name="Park J."/>
            <person name="Park S.Y."/>
            <person name="Proctor R.H."/>
            <person name="Regev A."/>
            <person name="Ruiz-Roldan M.C."/>
            <person name="Sain D."/>
            <person name="Sakthikumar S."/>
            <person name="Sykes S."/>
            <person name="Schwartz D.C."/>
            <person name="Turgeon B.G."/>
            <person name="Wapinski I."/>
            <person name="Yoder O."/>
            <person name="Young S."/>
            <person name="Zeng Q."/>
            <person name="Zhou S."/>
            <person name="Galagan J."/>
            <person name="Cuomo C.A."/>
            <person name="Kistler H.C."/>
            <person name="Rep M."/>
        </authorList>
    </citation>
    <scope>NUCLEOTIDE SEQUENCE [LARGE SCALE GENOMIC DNA]</scope>
    <source>
        <strain evidence="2">4287</strain>
    </source>
</reference>
<dbReference type="KEGG" id="fox:FOXG_19153"/>
<feature type="compositionally biased region" description="Basic and acidic residues" evidence="1">
    <location>
        <begin position="150"/>
        <end position="177"/>
    </location>
</feature>
<dbReference type="EMBL" id="DS231701">
    <property type="protein sequence ID" value="KNB03517.1"/>
    <property type="molecule type" value="Genomic_DNA"/>
</dbReference>
<reference evidence="2" key="1">
    <citation type="submission" date="2007-04" db="EMBL/GenBank/DDBJ databases">
        <authorList>
            <consortium name="The Broad Institute Genome Sequencing Platform"/>
            <person name="Birren B."/>
            <person name="Lander E."/>
            <person name="Galagan J."/>
            <person name="Nusbaum C."/>
            <person name="Devon K."/>
            <person name="Ma L.-J."/>
            <person name="Jaffe D."/>
            <person name="Butler J."/>
            <person name="Alvarez P."/>
            <person name="Gnerre S."/>
            <person name="Grabherr M."/>
            <person name="Kleber M."/>
            <person name="Mauceli E."/>
            <person name="Brockman W."/>
            <person name="MacCallum I.A."/>
            <person name="Young S."/>
            <person name="LaButti K."/>
            <person name="DeCaprio D."/>
            <person name="Crawford M."/>
            <person name="Koehrsen M."/>
            <person name="Engels R."/>
            <person name="Montgomery P."/>
            <person name="Pearson M."/>
            <person name="Howarth C."/>
            <person name="Larson L."/>
            <person name="White J."/>
            <person name="O'Leary S."/>
            <person name="Kodira C."/>
            <person name="Zeng Q."/>
            <person name="Yandava C."/>
            <person name="Alvarado L."/>
            <person name="Kistler C."/>
            <person name="Shim W.-B."/>
            <person name="Kang S."/>
            <person name="Woloshuk C."/>
        </authorList>
    </citation>
    <scope>NUCLEOTIDE SEQUENCE</scope>
    <source>
        <strain evidence="2">4287</strain>
    </source>
</reference>
<dbReference type="AlphaFoldDB" id="A0A0J9WLC0"/>
<evidence type="ECO:0000313" key="2">
    <source>
        <dbReference type="EMBL" id="KNB03517.1"/>
    </source>
</evidence>
<dbReference type="Proteomes" id="UP000009097">
    <property type="component" value="Unassembled WGS sequence"/>
</dbReference>
<feature type="compositionally biased region" description="Low complexity" evidence="1">
    <location>
        <begin position="114"/>
        <end position="148"/>
    </location>
</feature>
<proteinExistence type="predicted"/>
<feature type="region of interest" description="Disordered" evidence="1">
    <location>
        <begin position="96"/>
        <end position="177"/>
    </location>
</feature>
<dbReference type="RefSeq" id="XP_018241562.1">
    <property type="nucleotide sequence ID" value="XM_018399336.1"/>
</dbReference>
<evidence type="ECO:0000256" key="1">
    <source>
        <dbReference type="SAM" id="MobiDB-lite"/>
    </source>
</evidence>
<organism evidence="2 3">
    <name type="scientific">Fusarium oxysporum f. sp. lycopersici (strain 4287 / CBS 123668 / FGSC 9935 / NRRL 34936)</name>
    <name type="common">Fusarium vascular wilt of tomato</name>
    <dbReference type="NCBI Taxonomy" id="426428"/>
    <lineage>
        <taxon>Eukaryota</taxon>
        <taxon>Fungi</taxon>
        <taxon>Dikarya</taxon>
        <taxon>Ascomycota</taxon>
        <taxon>Pezizomycotina</taxon>
        <taxon>Sordariomycetes</taxon>
        <taxon>Hypocreomycetidae</taxon>
        <taxon>Hypocreales</taxon>
        <taxon>Nectriaceae</taxon>
        <taxon>Fusarium</taxon>
        <taxon>Fusarium oxysporum species complex</taxon>
    </lineage>
</organism>
<dbReference type="VEuPathDB" id="FungiDB:FOXG_19153"/>
<gene>
    <name evidence="2" type="ORF">FOXG_19153</name>
</gene>
<accession>A0A0J9WLC0</accession>
<feature type="compositionally biased region" description="Polar residues" evidence="1">
    <location>
        <begin position="96"/>
        <end position="107"/>
    </location>
</feature>
<evidence type="ECO:0000313" key="3">
    <source>
        <dbReference type="Proteomes" id="UP000009097"/>
    </source>
</evidence>
<protein>
    <submittedName>
        <fullName evidence="2">Uncharacterized protein</fullName>
    </submittedName>
</protein>
<dbReference type="OrthoDB" id="5105837at2759"/>
<name>A0A0J9WLC0_FUSO4</name>
<sequence>MARPKPAPPGLSQRGQNGAQPKSLELILSSFSCERSFLAAGSTVARATGDVPHSPHYCHIKYKRLVYIHRDNYKSHQKLQKTQFLYVSRLLFSSDPPQNTKPSQSNIMGLPAFSEPATTTSPQTPQQEQNHSTGVATGAGANTGAGVTRPKTEEEKEADRLYEEAMEEEYAKRDGGA</sequence>